<protein>
    <submittedName>
        <fullName evidence="2">Uncharacterized protein</fullName>
    </submittedName>
</protein>
<dbReference type="Proteomes" id="UP000838324">
    <property type="component" value="Unassembled WGS sequence"/>
</dbReference>
<sequence>MGSILIAWLCMLCLFFAFKDKVSRRILYPVALVVVFGTLGYWTVLM</sequence>
<comment type="caution">
    <text evidence="2">The sequence shown here is derived from an EMBL/GenBank/DDBJ whole genome shotgun (WGS) entry which is preliminary data.</text>
</comment>
<dbReference type="EMBL" id="CAKMMG010000006">
    <property type="protein sequence ID" value="CAH1213976.1"/>
    <property type="molecule type" value="Genomic_DNA"/>
</dbReference>
<feature type="transmembrane region" description="Helical" evidence="1">
    <location>
        <begin position="27"/>
        <end position="45"/>
    </location>
</feature>
<name>A0ABM9CH59_9BACL</name>
<accession>A0ABM9CH59</accession>
<gene>
    <name evidence="2" type="ORF">PAECIP111892_03943</name>
</gene>
<evidence type="ECO:0000256" key="1">
    <source>
        <dbReference type="SAM" id="Phobius"/>
    </source>
</evidence>
<keyword evidence="1" id="KW-0472">Membrane</keyword>
<evidence type="ECO:0000313" key="3">
    <source>
        <dbReference type="Proteomes" id="UP000838324"/>
    </source>
</evidence>
<keyword evidence="1" id="KW-0812">Transmembrane</keyword>
<evidence type="ECO:0000313" key="2">
    <source>
        <dbReference type="EMBL" id="CAH1213976.1"/>
    </source>
</evidence>
<keyword evidence="3" id="KW-1185">Reference proteome</keyword>
<proteinExistence type="predicted"/>
<reference evidence="2" key="1">
    <citation type="submission" date="2022-01" db="EMBL/GenBank/DDBJ databases">
        <authorList>
            <person name="Criscuolo A."/>
        </authorList>
    </citation>
    <scope>NUCLEOTIDE SEQUENCE</scope>
    <source>
        <strain evidence="2">CIP111892</strain>
    </source>
</reference>
<organism evidence="2 3">
    <name type="scientific">Paenibacillus auburnensis</name>
    <dbReference type="NCBI Taxonomy" id="2905649"/>
    <lineage>
        <taxon>Bacteria</taxon>
        <taxon>Bacillati</taxon>
        <taxon>Bacillota</taxon>
        <taxon>Bacilli</taxon>
        <taxon>Bacillales</taxon>
        <taxon>Paenibacillaceae</taxon>
        <taxon>Paenibacillus</taxon>
    </lineage>
</organism>
<keyword evidence="1" id="KW-1133">Transmembrane helix</keyword>